<proteinExistence type="predicted"/>
<feature type="non-terminal residue" evidence="1">
    <location>
        <position position="1"/>
    </location>
</feature>
<keyword evidence="1" id="KW-0808">Transferase</keyword>
<keyword evidence="2" id="KW-1185">Reference proteome</keyword>
<evidence type="ECO:0000313" key="1">
    <source>
        <dbReference type="EMBL" id="TFK77323.1"/>
    </source>
</evidence>
<evidence type="ECO:0000313" key="2">
    <source>
        <dbReference type="Proteomes" id="UP000308600"/>
    </source>
</evidence>
<protein>
    <submittedName>
        <fullName evidence="1">Fructosamine kinase</fullName>
    </submittedName>
</protein>
<reference evidence="1 2" key="1">
    <citation type="journal article" date="2019" name="Nat. Ecol. Evol.">
        <title>Megaphylogeny resolves global patterns of mushroom evolution.</title>
        <authorList>
            <person name="Varga T."/>
            <person name="Krizsan K."/>
            <person name="Foldi C."/>
            <person name="Dima B."/>
            <person name="Sanchez-Garcia M."/>
            <person name="Sanchez-Ramirez S."/>
            <person name="Szollosi G.J."/>
            <person name="Szarkandi J.G."/>
            <person name="Papp V."/>
            <person name="Albert L."/>
            <person name="Andreopoulos W."/>
            <person name="Angelini C."/>
            <person name="Antonin V."/>
            <person name="Barry K.W."/>
            <person name="Bougher N.L."/>
            <person name="Buchanan P."/>
            <person name="Buyck B."/>
            <person name="Bense V."/>
            <person name="Catcheside P."/>
            <person name="Chovatia M."/>
            <person name="Cooper J."/>
            <person name="Damon W."/>
            <person name="Desjardin D."/>
            <person name="Finy P."/>
            <person name="Geml J."/>
            <person name="Haridas S."/>
            <person name="Hughes K."/>
            <person name="Justo A."/>
            <person name="Karasinski D."/>
            <person name="Kautmanova I."/>
            <person name="Kiss B."/>
            <person name="Kocsube S."/>
            <person name="Kotiranta H."/>
            <person name="LaButti K.M."/>
            <person name="Lechner B.E."/>
            <person name="Liimatainen K."/>
            <person name="Lipzen A."/>
            <person name="Lukacs Z."/>
            <person name="Mihaltcheva S."/>
            <person name="Morgado L.N."/>
            <person name="Niskanen T."/>
            <person name="Noordeloos M.E."/>
            <person name="Ohm R.A."/>
            <person name="Ortiz-Santana B."/>
            <person name="Ovrebo C."/>
            <person name="Racz N."/>
            <person name="Riley R."/>
            <person name="Savchenko A."/>
            <person name="Shiryaev A."/>
            <person name="Soop K."/>
            <person name="Spirin V."/>
            <person name="Szebenyi C."/>
            <person name="Tomsovsky M."/>
            <person name="Tulloss R.E."/>
            <person name="Uehling J."/>
            <person name="Grigoriev I.V."/>
            <person name="Vagvolgyi C."/>
            <person name="Papp T."/>
            <person name="Martin F.M."/>
            <person name="Miettinen O."/>
            <person name="Hibbett D.S."/>
            <person name="Nagy L.G."/>
        </authorList>
    </citation>
    <scope>NUCLEOTIDE SEQUENCE [LARGE SCALE GENOMIC DNA]</scope>
    <source>
        <strain evidence="1 2">NL-1719</strain>
    </source>
</reference>
<name>A0ACD3BGS8_9AGAR</name>
<gene>
    <name evidence="1" type="ORF">BDN72DRAFT_830490</name>
</gene>
<keyword evidence="1" id="KW-0418">Kinase</keyword>
<dbReference type="Proteomes" id="UP000308600">
    <property type="component" value="Unassembled WGS sequence"/>
</dbReference>
<organism evidence="1 2">
    <name type="scientific">Pluteus cervinus</name>
    <dbReference type="NCBI Taxonomy" id="181527"/>
    <lineage>
        <taxon>Eukaryota</taxon>
        <taxon>Fungi</taxon>
        <taxon>Dikarya</taxon>
        <taxon>Basidiomycota</taxon>
        <taxon>Agaricomycotina</taxon>
        <taxon>Agaricomycetes</taxon>
        <taxon>Agaricomycetidae</taxon>
        <taxon>Agaricales</taxon>
        <taxon>Pluteineae</taxon>
        <taxon>Pluteaceae</taxon>
        <taxon>Pluteus</taxon>
    </lineage>
</organism>
<accession>A0ACD3BGS8</accession>
<dbReference type="EMBL" id="ML208259">
    <property type="protein sequence ID" value="TFK77323.1"/>
    <property type="molecule type" value="Genomic_DNA"/>
</dbReference>
<sequence>MSIPQVILDELKTIEPDAQLSGKLPKISSSSGRRYFAKIGNPSEAEQYTGEVESLKAIAAAAPGLAPQVLAFGVGETGKPHFASEYKDLRSLSSSEKAATVLAQRLATGLHAYQSGEGFGFHVPTYCGTTRLKNGWYSRWDECFSALIGELLDKLGSRYSGLKKNGEEIRHRVIPKLLGKLDIQPVLLHGDLWSGNVGVDNVTGNPIIYDPASYYGHNEADLAIGRMFGGFPDSFYSTYHSQLPKTEPVDEYNLRAELYELFHYLNHTVLFSGSYAHEAQAKMDLLLSQCEE</sequence>